<evidence type="ECO:0000256" key="11">
    <source>
        <dbReference type="ARBA" id="ARBA00022989"/>
    </source>
</evidence>
<evidence type="ECO:0000256" key="6">
    <source>
        <dbReference type="ARBA" id="ARBA00022670"/>
    </source>
</evidence>
<evidence type="ECO:0000256" key="8">
    <source>
        <dbReference type="ARBA" id="ARBA00022723"/>
    </source>
</evidence>
<keyword evidence="8 15" id="KW-0479">Metal-binding</keyword>
<evidence type="ECO:0000256" key="17">
    <source>
        <dbReference type="SAM" id="Phobius"/>
    </source>
</evidence>
<evidence type="ECO:0000256" key="3">
    <source>
        <dbReference type="ARBA" id="ARBA00004128"/>
    </source>
</evidence>
<evidence type="ECO:0000259" key="19">
    <source>
        <dbReference type="Pfam" id="PF22250"/>
    </source>
</evidence>
<dbReference type="PANTHER" id="PTHR12147:SF58">
    <property type="entry name" value="VACUOLAR MEMBRANE PROTEASE"/>
    <property type="match status" value="1"/>
</dbReference>
<dbReference type="OrthoDB" id="76293at2759"/>
<comment type="cofactor">
    <cofactor evidence="1">
        <name>Zn(2+)</name>
        <dbReference type="ChEBI" id="CHEBI:29105"/>
    </cofactor>
</comment>
<keyword evidence="5" id="KW-0926">Vacuole</keyword>
<keyword evidence="7 17" id="KW-0812">Transmembrane</keyword>
<evidence type="ECO:0000256" key="12">
    <source>
        <dbReference type="ARBA" id="ARBA00023049"/>
    </source>
</evidence>
<evidence type="ECO:0000259" key="18">
    <source>
        <dbReference type="Pfam" id="PF04389"/>
    </source>
</evidence>
<evidence type="ECO:0000256" key="15">
    <source>
        <dbReference type="RuleBase" id="RU361240"/>
    </source>
</evidence>
<keyword evidence="13 17" id="KW-0472">Membrane</keyword>
<evidence type="ECO:0000256" key="4">
    <source>
        <dbReference type="ARBA" id="ARBA00010918"/>
    </source>
</evidence>
<feature type="transmembrane region" description="Helical" evidence="17">
    <location>
        <begin position="541"/>
        <end position="561"/>
    </location>
</feature>
<evidence type="ECO:0000259" key="20">
    <source>
        <dbReference type="Pfam" id="PF22251"/>
    </source>
</evidence>
<keyword evidence="6 15" id="KW-0645">Protease</keyword>
<evidence type="ECO:0000256" key="10">
    <source>
        <dbReference type="ARBA" id="ARBA00022833"/>
    </source>
</evidence>
<evidence type="ECO:0000256" key="1">
    <source>
        <dbReference type="ARBA" id="ARBA00001947"/>
    </source>
</evidence>
<evidence type="ECO:0000313" key="21">
    <source>
        <dbReference type="EMBL" id="RKF77798.1"/>
    </source>
</evidence>
<keyword evidence="12" id="KW-0482">Metalloprotease</keyword>
<evidence type="ECO:0000256" key="16">
    <source>
        <dbReference type="SAM" id="MobiDB-lite"/>
    </source>
</evidence>
<feature type="domain" description="Vacuolar membrane protease C-terminal" evidence="19">
    <location>
        <begin position="799"/>
        <end position="1004"/>
    </location>
</feature>
<dbReference type="GO" id="GO:0046872">
    <property type="term" value="F:metal ion binding"/>
    <property type="evidence" value="ECO:0007669"/>
    <property type="project" value="UniProtKB-KW"/>
</dbReference>
<comment type="similarity">
    <text evidence="4 15">Belongs to the peptidase M28 family.</text>
</comment>
<dbReference type="Pfam" id="PF22250">
    <property type="entry name" value="PFF1_C"/>
    <property type="match status" value="1"/>
</dbReference>
<dbReference type="SUPFAM" id="SSF53187">
    <property type="entry name" value="Zn-dependent exopeptidases"/>
    <property type="match status" value="1"/>
</dbReference>
<dbReference type="Proteomes" id="UP000285405">
    <property type="component" value="Unassembled WGS sequence"/>
</dbReference>
<evidence type="ECO:0000313" key="22">
    <source>
        <dbReference type="Proteomes" id="UP000285405"/>
    </source>
</evidence>
<keyword evidence="10 15" id="KW-0862">Zinc</keyword>
<comment type="caution">
    <text evidence="21">The sequence shown here is derived from an EMBL/GenBank/DDBJ whole genome shotgun (WGS) entry which is preliminary data.</text>
</comment>
<feature type="domain" description="Peptidase M28" evidence="18">
    <location>
        <begin position="194"/>
        <end position="369"/>
    </location>
</feature>
<reference evidence="21 22" key="1">
    <citation type="journal article" date="2018" name="BMC Genomics">
        <title>Comparative genome analyses reveal sequence features reflecting distinct modes of host-adaptation between dicot and monocot powdery mildew.</title>
        <authorList>
            <person name="Wu Y."/>
            <person name="Ma X."/>
            <person name="Pan Z."/>
            <person name="Kale S.D."/>
            <person name="Song Y."/>
            <person name="King H."/>
            <person name="Zhang Q."/>
            <person name="Presley C."/>
            <person name="Deng X."/>
            <person name="Wei C.I."/>
            <person name="Xiao S."/>
        </authorList>
    </citation>
    <scope>NUCLEOTIDE SEQUENCE [LARGE SCALE GENOMIC DNA]</scope>
    <source>
        <strain evidence="21">UCSC1</strain>
    </source>
</reference>
<dbReference type="GO" id="GO:0008235">
    <property type="term" value="F:metalloexopeptidase activity"/>
    <property type="evidence" value="ECO:0007669"/>
    <property type="project" value="InterPro"/>
</dbReference>
<feature type="transmembrane region" description="Helical" evidence="17">
    <location>
        <begin position="573"/>
        <end position="594"/>
    </location>
</feature>
<keyword evidence="14" id="KW-0325">Glycoprotein</keyword>
<comment type="function">
    <text evidence="2">May be involved in vacuolar sorting and osmoregulation.</text>
</comment>
<feature type="transmembrane region" description="Helical" evidence="17">
    <location>
        <begin position="478"/>
        <end position="497"/>
    </location>
</feature>
<feature type="transmembrane region" description="Helical" evidence="17">
    <location>
        <begin position="710"/>
        <end position="731"/>
    </location>
</feature>
<dbReference type="EMBL" id="MCBR01006098">
    <property type="protein sequence ID" value="RKF77798.1"/>
    <property type="molecule type" value="Genomic_DNA"/>
</dbReference>
<dbReference type="Gene3D" id="3.40.630.10">
    <property type="entry name" value="Zn peptidases"/>
    <property type="match status" value="1"/>
</dbReference>
<evidence type="ECO:0000256" key="14">
    <source>
        <dbReference type="ARBA" id="ARBA00023180"/>
    </source>
</evidence>
<dbReference type="EC" id="3.4.-.-" evidence="15"/>
<feature type="transmembrane region" description="Helical" evidence="17">
    <location>
        <begin position="743"/>
        <end position="761"/>
    </location>
</feature>
<comment type="subcellular location">
    <subcellularLocation>
        <location evidence="3">Vacuole membrane</location>
        <topology evidence="3">Multi-pass membrane protein</topology>
    </subcellularLocation>
</comment>
<dbReference type="InterPro" id="IPR048024">
    <property type="entry name" value="Fxna-like_M28_dom"/>
</dbReference>
<evidence type="ECO:0000256" key="9">
    <source>
        <dbReference type="ARBA" id="ARBA00022801"/>
    </source>
</evidence>
<accession>A0A420ITE5</accession>
<dbReference type="AlphaFoldDB" id="A0A420ITE5"/>
<dbReference type="PANTHER" id="PTHR12147">
    <property type="entry name" value="METALLOPEPTIDASE M28 FAMILY MEMBER"/>
    <property type="match status" value="1"/>
</dbReference>
<evidence type="ECO:0000256" key="7">
    <source>
        <dbReference type="ARBA" id="ARBA00022692"/>
    </source>
</evidence>
<keyword evidence="9 15" id="KW-0378">Hydrolase</keyword>
<keyword evidence="11 17" id="KW-1133">Transmembrane helix</keyword>
<dbReference type="Pfam" id="PF22251">
    <property type="entry name" value="PFF1_TM"/>
    <property type="match status" value="1"/>
</dbReference>
<evidence type="ECO:0000256" key="5">
    <source>
        <dbReference type="ARBA" id="ARBA00022554"/>
    </source>
</evidence>
<feature type="domain" description="Vacuolar membrane protease transmembrane" evidence="20">
    <location>
        <begin position="476"/>
        <end position="771"/>
    </location>
</feature>
<feature type="transmembrane region" description="Helical" evidence="17">
    <location>
        <begin position="773"/>
        <end position="794"/>
    </location>
</feature>
<feature type="transmembrane region" description="Helical" evidence="17">
    <location>
        <begin position="12"/>
        <end position="36"/>
    </location>
</feature>
<evidence type="ECO:0000256" key="2">
    <source>
        <dbReference type="ARBA" id="ARBA00003273"/>
    </source>
</evidence>
<protein>
    <recommendedName>
        <fullName evidence="15">Peptide hydrolase</fullName>
        <ecNumber evidence="15">3.4.-.-</ecNumber>
    </recommendedName>
</protein>
<dbReference type="InterPro" id="IPR007484">
    <property type="entry name" value="Peptidase_M28"/>
</dbReference>
<feature type="transmembrane region" description="Helical" evidence="17">
    <location>
        <begin position="509"/>
        <end position="529"/>
    </location>
</feature>
<sequence>MRLSSPFSFLPLTVTIVTTIVYVSITISLLVIHLTVPSAPQNPTPYEGLNVTEAWLDLDELSNGYHPFNSHRNDEVRQWIILRIKDILDKSNTCWVMEGSDQMIRSRNSVYSSTRANKTVEQDNLPLRQIPEVVVFNDLISNYTSTAITNIGSERRKVGISTYFEGSNIIVYIRGAKDKRGEWWKNSSQFLKHQHESGGVLVNAHFDSVSTGNGATDDGVGVVTALQLIKYYTTERNAPERGIVILFNNNEEDGLYGAKAFLSHPMATFIRTFLNLEGAGAGGRATLFRSTDLEVTRAYAHSPHPFGTVVSSDGFSLKFVRSETDYVVFRAAGYRGLDVAFWGPRSRYHTDQDDVKHTSKASLWHMLSSSLHTSKHLISDEYDISDDSGDVTTMTEYNSQGSDDVWFDLFGRFFVVFSLRTLFAWSLSILIITPLTLLLISYVLIRHDKYYLFTKSIKPEGSTSGWVSIQGWHGVFRFPIVFIISSVFTLGAAFLLRNINSMIMYSSQYSVWSMFLSLFFCVFWFLMTISNTIRPSALHRTYVLIWMFLFEWVLLVTVTVYEDRFHVSSGYIFVFNHVAIFFATLIGLWELFALPSKASLIEILRDDYRTSNITTPISDTIVPPDPSDSLRIEQDGEEETEGEAVLASETTPLVGRKIRHLTGATFSRGYRRSNSNQSSSINKNMKRYQIYGFEQKWSGKLPTWTWTLQFLILAPFPLIILEQVGLLFVGAISQTGADGSALLFPYLITAIFSILLILPLAPFAHRITYHVPMFLFIILIGTSIYNLIAFPFSAQNRYKAFFQQTVDLDTGSNNVTIAGIEEYVREIISYIPSAAGQSINCCVHPEIRSGLSFCSYEGKAPNVLRKSNGANEFENWLSYNLTRVEGENKAVFHILGHETKACAIRFNQDFSFFKVHGATSHHGDVIKGGNQIKLWHRDWEREWIVEVEWPVTEDKKPGEEGRSGEVVCLWSDHNELGTIPALDELERFMPDWATSVKLSEGLVEGRRAFVIE</sequence>
<feature type="region of interest" description="Disordered" evidence="16">
    <location>
        <begin position="626"/>
        <end position="646"/>
    </location>
</feature>
<dbReference type="CDD" id="cd03875">
    <property type="entry name" value="M28_Fxna_like"/>
    <property type="match status" value="1"/>
</dbReference>
<evidence type="ECO:0000256" key="13">
    <source>
        <dbReference type="ARBA" id="ARBA00023136"/>
    </source>
</evidence>
<name>A0A420ITE5_9PEZI</name>
<gene>
    <name evidence="21" type="ORF">GcC1_060008</name>
</gene>
<dbReference type="InterPro" id="IPR053976">
    <property type="entry name" value="PFF1_TM"/>
</dbReference>
<dbReference type="InterPro" id="IPR053975">
    <property type="entry name" value="PFF1_C"/>
</dbReference>
<dbReference type="Pfam" id="PF04389">
    <property type="entry name" value="Peptidase_M28"/>
    <property type="match status" value="1"/>
</dbReference>
<organism evidence="21 22">
    <name type="scientific">Golovinomyces cichoracearum</name>
    <dbReference type="NCBI Taxonomy" id="62708"/>
    <lineage>
        <taxon>Eukaryota</taxon>
        <taxon>Fungi</taxon>
        <taxon>Dikarya</taxon>
        <taxon>Ascomycota</taxon>
        <taxon>Pezizomycotina</taxon>
        <taxon>Leotiomycetes</taxon>
        <taxon>Erysiphales</taxon>
        <taxon>Erysiphaceae</taxon>
        <taxon>Golovinomyces</taxon>
    </lineage>
</organism>
<dbReference type="InterPro" id="IPR045175">
    <property type="entry name" value="M28_fam"/>
</dbReference>
<feature type="transmembrane region" description="Helical" evidence="17">
    <location>
        <begin position="422"/>
        <end position="445"/>
    </location>
</feature>
<dbReference type="GO" id="GO:0006508">
    <property type="term" value="P:proteolysis"/>
    <property type="evidence" value="ECO:0007669"/>
    <property type="project" value="UniProtKB-KW"/>
</dbReference>
<proteinExistence type="inferred from homology"/>
<dbReference type="GO" id="GO:0005774">
    <property type="term" value="C:vacuolar membrane"/>
    <property type="evidence" value="ECO:0007669"/>
    <property type="project" value="UniProtKB-SubCell"/>
</dbReference>